<reference evidence="3" key="1">
    <citation type="submission" date="2020-10" db="EMBL/GenBank/DDBJ databases">
        <title>Complete genome sequence of Bacillus velezensis NST6.</title>
        <authorList>
            <person name="Choi J."/>
        </authorList>
    </citation>
    <scope>NUCLEOTIDE SEQUENCE [LARGE SCALE GENOMIC DNA]</scope>
    <source>
        <strain evidence="3">NST6</strain>
    </source>
</reference>
<dbReference type="PANTHER" id="PTHR36834:SF1">
    <property type="entry name" value="INTEGRAL MEMBRANE PROTEIN"/>
    <property type="match status" value="1"/>
</dbReference>
<dbReference type="InterPro" id="IPR053150">
    <property type="entry name" value="Teicoplanin_resist-assoc"/>
</dbReference>
<dbReference type="RefSeq" id="WP_017419391.1">
    <property type="nucleotide sequence ID" value="NZ_BDDG01000015.1"/>
</dbReference>
<dbReference type="Proteomes" id="UP000587477">
    <property type="component" value="Chromosome"/>
</dbReference>
<dbReference type="AlphaFoldDB" id="A0A411A9N0"/>
<organism evidence="2 3">
    <name type="scientific">Bacillus velezensis</name>
    <dbReference type="NCBI Taxonomy" id="492670"/>
    <lineage>
        <taxon>Bacteria</taxon>
        <taxon>Bacillati</taxon>
        <taxon>Bacillota</taxon>
        <taxon>Bacilli</taxon>
        <taxon>Bacillales</taxon>
        <taxon>Bacillaceae</taxon>
        <taxon>Bacillus</taxon>
        <taxon>Bacillus amyloliquefaciens group</taxon>
    </lineage>
</organism>
<name>A0A411A9N0_BACVE</name>
<evidence type="ECO:0000259" key="1">
    <source>
        <dbReference type="Pfam" id="PF04892"/>
    </source>
</evidence>
<protein>
    <recommendedName>
        <fullName evidence="1">VanZ-like domain-containing protein</fullName>
    </recommendedName>
</protein>
<dbReference type="PANTHER" id="PTHR36834">
    <property type="entry name" value="MEMBRANE PROTEIN-RELATED"/>
    <property type="match status" value="1"/>
</dbReference>
<sequence>MGDILIFTWPQLVPLLIIYSVVMFLRYRKRKTSVVQQIVYLTFFIYCVLVISETLLPIPISKRYIQMMIESNTAQQNSFIPFSDIYKVVMANPNHLVNALLKQIGGNILLLFPLGFYAPILWRRFNKAKSVVTLGFAVSGGIELTQLCISTILGVTYRSFVFDDIILNTVGVLLGYLFFRLISPFLIIIIKSIDKPSNENLKLLNLWRDL</sequence>
<accession>A0A411A9N0</accession>
<evidence type="ECO:0000313" key="2">
    <source>
        <dbReference type="EMBL" id="QOY27682.1"/>
    </source>
</evidence>
<gene>
    <name evidence="2" type="ORF">BACVE_002696</name>
</gene>
<dbReference type="Pfam" id="PF04892">
    <property type="entry name" value="VanZ"/>
    <property type="match status" value="1"/>
</dbReference>
<dbReference type="InterPro" id="IPR006976">
    <property type="entry name" value="VanZ-like"/>
</dbReference>
<dbReference type="EMBL" id="CP063687">
    <property type="protein sequence ID" value="QOY27682.1"/>
    <property type="molecule type" value="Genomic_DNA"/>
</dbReference>
<evidence type="ECO:0000313" key="3">
    <source>
        <dbReference type="Proteomes" id="UP000587477"/>
    </source>
</evidence>
<feature type="domain" description="VanZ-like" evidence="1">
    <location>
        <begin position="43"/>
        <end position="182"/>
    </location>
</feature>
<proteinExistence type="predicted"/>